<dbReference type="OrthoDB" id="540315at2759"/>
<reference evidence="2" key="1">
    <citation type="journal article" date="2020" name="bioRxiv">
        <title>Comparative genomics of Chlamydomonas.</title>
        <authorList>
            <person name="Craig R.J."/>
            <person name="Hasan A.R."/>
            <person name="Ness R.W."/>
            <person name="Keightley P.D."/>
        </authorList>
    </citation>
    <scope>NUCLEOTIDE SEQUENCE</scope>
    <source>
        <strain evidence="2">SAG 7.73</strain>
    </source>
</reference>
<dbReference type="PANTHER" id="PTHR47869">
    <property type="entry name" value="OS03G0410700 PROTEIN"/>
    <property type="match status" value="1"/>
</dbReference>
<name>A0A835SI85_CHLIN</name>
<dbReference type="Proteomes" id="UP000650467">
    <property type="component" value="Unassembled WGS sequence"/>
</dbReference>
<evidence type="ECO:0000313" key="2">
    <source>
        <dbReference type="EMBL" id="KAG2427613.1"/>
    </source>
</evidence>
<gene>
    <name evidence="2" type="ORF">HXX76_012266</name>
</gene>
<dbReference type="Gene3D" id="3.40.50.720">
    <property type="entry name" value="NAD(P)-binding Rossmann-like Domain"/>
    <property type="match status" value="1"/>
</dbReference>
<feature type="domain" description="NAD(P)-binding" evidence="1">
    <location>
        <begin position="23"/>
        <end position="202"/>
    </location>
</feature>
<proteinExistence type="predicted"/>
<evidence type="ECO:0000313" key="3">
    <source>
        <dbReference type="Proteomes" id="UP000650467"/>
    </source>
</evidence>
<accession>A0A835SI85</accession>
<dbReference type="SUPFAM" id="SSF51735">
    <property type="entry name" value="NAD(P)-binding Rossmann-fold domains"/>
    <property type="match status" value="1"/>
</dbReference>
<sequence length="241" mass="23351">MAREPEPEPEEPPTGDAVLVTDADGGVGEQVVLQLILARQELKLLVKDVAGAKNAYGPYTTPLPAEAVAAAPAKALRGAKALVVLGRLPGGAGVLEAARAARVGHVVLLTAAPGATAGGGGFMGGLLGGGEAARDLKGLADAAAAEAVRRCGIPYTLVQVAGLTDAGRGGGVRVEPGSAGAAAGARTALSREGLGALVAAVVDVVPSRGRTVLAQGAAASGSAQELQEAIAAAVAGLPEDS</sequence>
<organism evidence="2 3">
    <name type="scientific">Chlamydomonas incerta</name>
    <dbReference type="NCBI Taxonomy" id="51695"/>
    <lineage>
        <taxon>Eukaryota</taxon>
        <taxon>Viridiplantae</taxon>
        <taxon>Chlorophyta</taxon>
        <taxon>core chlorophytes</taxon>
        <taxon>Chlorophyceae</taxon>
        <taxon>CS clade</taxon>
        <taxon>Chlamydomonadales</taxon>
        <taxon>Chlamydomonadaceae</taxon>
        <taxon>Chlamydomonas</taxon>
    </lineage>
</organism>
<keyword evidence="3" id="KW-1185">Reference proteome</keyword>
<dbReference type="EMBL" id="JAEHOC010000039">
    <property type="protein sequence ID" value="KAG2427613.1"/>
    <property type="molecule type" value="Genomic_DNA"/>
</dbReference>
<dbReference type="PANTHER" id="PTHR47869:SF2">
    <property type="entry name" value="OS03G0410700 PROTEIN"/>
    <property type="match status" value="1"/>
</dbReference>
<evidence type="ECO:0000259" key="1">
    <source>
        <dbReference type="Pfam" id="PF13460"/>
    </source>
</evidence>
<protein>
    <recommendedName>
        <fullName evidence="1">NAD(P)-binding domain-containing protein</fullName>
    </recommendedName>
</protein>
<comment type="caution">
    <text evidence="2">The sequence shown here is derived from an EMBL/GenBank/DDBJ whole genome shotgun (WGS) entry which is preliminary data.</text>
</comment>
<dbReference type="InterPro" id="IPR036291">
    <property type="entry name" value="NAD(P)-bd_dom_sf"/>
</dbReference>
<dbReference type="Pfam" id="PF13460">
    <property type="entry name" value="NAD_binding_10"/>
    <property type="match status" value="1"/>
</dbReference>
<dbReference type="InterPro" id="IPR016040">
    <property type="entry name" value="NAD(P)-bd_dom"/>
</dbReference>
<dbReference type="AlphaFoldDB" id="A0A835SI85"/>